<accession>A0A6P6RS67</accession>
<feature type="transmembrane region" description="Helical" evidence="1">
    <location>
        <begin position="161"/>
        <end position="183"/>
    </location>
</feature>
<sequence length="219" mass="24622">MTEGSLDAKGAVHLQGASGMLVYPAAQVKLDTTEEDDSVGGLVWSFFFPADAMRSLGPSATLEIDMKADSGRPFSLTWLNRLHHRQDVVLQIEGEQKRVAPAPWKGGPLPVPHPLTPQQEQHERQQHLHIQKQKQQLEAAGLVKPEKEVIIDPYKNESSSLWLLLLFSGLGVGGVWLISRLIMKHRRSEKSRQRDTEFGRFDLLGMEDRHVSDFDDDDV</sequence>
<dbReference type="GeneID" id="113146623"/>
<gene>
    <name evidence="3" type="primary">LOC113146623</name>
</gene>
<evidence type="ECO:0000256" key="1">
    <source>
        <dbReference type="SAM" id="Phobius"/>
    </source>
</evidence>
<dbReference type="RefSeq" id="XP_026190357.1">
    <property type="nucleotide sequence ID" value="XM_026334572.1"/>
</dbReference>
<evidence type="ECO:0000313" key="2">
    <source>
        <dbReference type="Proteomes" id="UP000515125"/>
    </source>
</evidence>
<keyword evidence="1" id="KW-0812">Transmembrane</keyword>
<evidence type="ECO:0000313" key="3">
    <source>
        <dbReference type="RefSeq" id="XP_026190357.1"/>
    </source>
</evidence>
<dbReference type="AlphaFoldDB" id="A0A6P6RS67"/>
<dbReference type="Proteomes" id="UP000515125">
    <property type="component" value="Unplaced"/>
</dbReference>
<keyword evidence="1" id="KW-0472">Membrane</keyword>
<name>A0A6P6RS67_9EIME</name>
<keyword evidence="2" id="KW-1185">Reference proteome</keyword>
<protein>
    <submittedName>
        <fullName evidence="3">Uncharacterized protein LOC113146623</fullName>
    </submittedName>
</protein>
<keyword evidence="1" id="KW-1133">Transmembrane helix</keyword>
<organism evidence="2 3">
    <name type="scientific">Cyclospora cayetanensis</name>
    <dbReference type="NCBI Taxonomy" id="88456"/>
    <lineage>
        <taxon>Eukaryota</taxon>
        <taxon>Sar</taxon>
        <taxon>Alveolata</taxon>
        <taxon>Apicomplexa</taxon>
        <taxon>Conoidasida</taxon>
        <taxon>Coccidia</taxon>
        <taxon>Eucoccidiorida</taxon>
        <taxon>Eimeriorina</taxon>
        <taxon>Eimeriidae</taxon>
        <taxon>Cyclospora</taxon>
    </lineage>
</organism>
<dbReference type="OrthoDB" id="354746at2759"/>
<reference evidence="3" key="1">
    <citation type="submission" date="2025-08" db="UniProtKB">
        <authorList>
            <consortium name="RefSeq"/>
        </authorList>
    </citation>
    <scope>IDENTIFICATION</scope>
</reference>
<proteinExistence type="predicted"/>